<dbReference type="Pfam" id="PF07690">
    <property type="entry name" value="MFS_1"/>
    <property type="match status" value="1"/>
</dbReference>
<feature type="transmembrane region" description="Helical" evidence="6">
    <location>
        <begin position="333"/>
        <end position="355"/>
    </location>
</feature>
<feature type="transmembrane region" description="Helical" evidence="6">
    <location>
        <begin position="140"/>
        <end position="159"/>
    </location>
</feature>
<dbReference type="PANTHER" id="PTHR23502">
    <property type="entry name" value="MAJOR FACILITATOR SUPERFAMILY"/>
    <property type="match status" value="1"/>
</dbReference>
<comment type="caution">
    <text evidence="7">The sequence shown here is derived from an EMBL/GenBank/DDBJ whole genome shotgun (WGS) entry which is preliminary data.</text>
</comment>
<feature type="transmembrane region" description="Helical" evidence="6">
    <location>
        <begin position="512"/>
        <end position="531"/>
    </location>
</feature>
<evidence type="ECO:0008006" key="9">
    <source>
        <dbReference type="Google" id="ProtNLM"/>
    </source>
</evidence>
<feature type="compositionally biased region" description="Basic and acidic residues" evidence="5">
    <location>
        <begin position="13"/>
        <end position="41"/>
    </location>
</feature>
<feature type="transmembrane region" description="Helical" evidence="6">
    <location>
        <begin position="439"/>
        <end position="459"/>
    </location>
</feature>
<keyword evidence="3 6" id="KW-1133">Transmembrane helix</keyword>
<dbReference type="HOGENOM" id="CLU_008455_0_3_1"/>
<feature type="compositionally biased region" description="Basic and acidic residues" evidence="5">
    <location>
        <begin position="582"/>
        <end position="601"/>
    </location>
</feature>
<sequence>MSVSDQPTIAKGDATHEKQTSASDTTHEKQTSAIDTTHEKQTSAIDPPAGKEKHLGVTGPELEAYNIDGGRSKRIDGKVELTEEDVYDKLGYCFPGWKKWMILVVILLIQTSMNLNASIYANGVDGLAEKYTITKQKARVGQMVFLVCYAFGCELWAPWSEELGRWPTQQLSLFLVNLWQLPAALAPNFASIVVARALAGLSTAGGSVTLGVIADLYQPEDSGFQYAVAFVVLSSVGGAPVGAVIGGFVGQYLSLSWIFWMQLCIGGAVQLIHFILVPETRATILLDREAKRRRKNGETNIYGPDELKKPRFPMHEFVRVWARPFQMFATEPIVLALSLLSGFSDALLFTFLEAFTPVFKQWNFQPYQVGLAFLSSLIGYLLAYFTYLPVIRHHNKIRADDPDRLSPESRLWWLLFLAPLETIGLFGFAWTSLGPDYGIPWIAPMIFTVLIGMANYGIYKSSIDYMIAAYGPYAASATGGNDLARDFLAGIAALYSTPFYENLPKYKLEYPTTILACLSIVVIGPIYIFYWKGQWFRDRSKFAQELSMGRTYREGGRRRSTAWGGVGGGGGSATADMGLRGTQEKEKGNENEKDKEEEKGHPIALGVERGRGRGRGRHSTGSAGDVGVRHIEEV</sequence>
<name>W9Y778_9EURO</name>
<dbReference type="Gene3D" id="1.20.1250.20">
    <property type="entry name" value="MFS general substrate transporter like domains"/>
    <property type="match status" value="1"/>
</dbReference>
<dbReference type="STRING" id="1182542.W9Y778"/>
<dbReference type="FunFam" id="1.20.1250.20:FF:000088">
    <property type="entry name" value="MFS multidrug transporter, putative"/>
    <property type="match status" value="1"/>
</dbReference>
<evidence type="ECO:0000256" key="4">
    <source>
        <dbReference type="ARBA" id="ARBA00023136"/>
    </source>
</evidence>
<evidence type="ECO:0000256" key="1">
    <source>
        <dbReference type="ARBA" id="ARBA00004141"/>
    </source>
</evidence>
<accession>W9Y778</accession>
<dbReference type="eggNOG" id="KOG0255">
    <property type="taxonomic scope" value="Eukaryota"/>
</dbReference>
<dbReference type="GO" id="GO:0022857">
    <property type="term" value="F:transmembrane transporter activity"/>
    <property type="evidence" value="ECO:0007669"/>
    <property type="project" value="InterPro"/>
</dbReference>
<feature type="transmembrane region" description="Helical" evidence="6">
    <location>
        <begin position="411"/>
        <end position="433"/>
    </location>
</feature>
<keyword evidence="8" id="KW-1185">Reference proteome</keyword>
<evidence type="ECO:0000256" key="6">
    <source>
        <dbReference type="SAM" id="Phobius"/>
    </source>
</evidence>
<feature type="region of interest" description="Disordered" evidence="5">
    <location>
        <begin position="557"/>
        <end position="634"/>
    </location>
</feature>
<feature type="region of interest" description="Disordered" evidence="5">
    <location>
        <begin position="1"/>
        <end position="57"/>
    </location>
</feature>
<dbReference type="OrthoDB" id="5376138at2759"/>
<proteinExistence type="predicted"/>
<evidence type="ECO:0000313" key="7">
    <source>
        <dbReference type="EMBL" id="EXJ78269.1"/>
    </source>
</evidence>
<dbReference type="Proteomes" id="UP000019478">
    <property type="component" value="Unassembled WGS sequence"/>
</dbReference>
<dbReference type="RefSeq" id="XP_007737714.1">
    <property type="nucleotide sequence ID" value="XM_007739524.1"/>
</dbReference>
<dbReference type="InterPro" id="IPR011701">
    <property type="entry name" value="MFS"/>
</dbReference>
<evidence type="ECO:0000256" key="2">
    <source>
        <dbReference type="ARBA" id="ARBA00022692"/>
    </source>
</evidence>
<organism evidence="7 8">
    <name type="scientific">Capronia epimyces CBS 606.96</name>
    <dbReference type="NCBI Taxonomy" id="1182542"/>
    <lineage>
        <taxon>Eukaryota</taxon>
        <taxon>Fungi</taxon>
        <taxon>Dikarya</taxon>
        <taxon>Ascomycota</taxon>
        <taxon>Pezizomycotina</taxon>
        <taxon>Eurotiomycetes</taxon>
        <taxon>Chaetothyriomycetidae</taxon>
        <taxon>Chaetothyriales</taxon>
        <taxon>Herpotrichiellaceae</taxon>
        <taxon>Capronia</taxon>
    </lineage>
</organism>
<evidence type="ECO:0000256" key="5">
    <source>
        <dbReference type="SAM" id="MobiDB-lite"/>
    </source>
</evidence>
<dbReference type="InterPro" id="IPR036259">
    <property type="entry name" value="MFS_trans_sf"/>
</dbReference>
<feature type="transmembrane region" description="Helical" evidence="6">
    <location>
        <begin position="100"/>
        <end position="119"/>
    </location>
</feature>
<evidence type="ECO:0000256" key="3">
    <source>
        <dbReference type="ARBA" id="ARBA00022989"/>
    </source>
</evidence>
<dbReference type="GeneID" id="19173514"/>
<dbReference type="SUPFAM" id="SSF103473">
    <property type="entry name" value="MFS general substrate transporter"/>
    <property type="match status" value="1"/>
</dbReference>
<feature type="transmembrane region" description="Helical" evidence="6">
    <location>
        <begin position="189"/>
        <end position="214"/>
    </location>
</feature>
<dbReference type="AlphaFoldDB" id="W9Y778"/>
<protein>
    <recommendedName>
        <fullName evidence="9">Major facilitator superfamily (MFS) profile domain-containing protein</fullName>
    </recommendedName>
</protein>
<comment type="subcellular location">
    <subcellularLocation>
        <location evidence="1">Membrane</location>
        <topology evidence="1">Multi-pass membrane protein</topology>
    </subcellularLocation>
</comment>
<evidence type="ECO:0000313" key="8">
    <source>
        <dbReference type="Proteomes" id="UP000019478"/>
    </source>
</evidence>
<reference evidence="7 8" key="1">
    <citation type="submission" date="2013-03" db="EMBL/GenBank/DDBJ databases">
        <title>The Genome Sequence of Capronia epimyces CBS 606.96.</title>
        <authorList>
            <consortium name="The Broad Institute Genomics Platform"/>
            <person name="Cuomo C."/>
            <person name="de Hoog S."/>
            <person name="Gorbushina A."/>
            <person name="Walker B."/>
            <person name="Young S.K."/>
            <person name="Zeng Q."/>
            <person name="Gargeya S."/>
            <person name="Fitzgerald M."/>
            <person name="Haas B."/>
            <person name="Abouelleil A."/>
            <person name="Allen A.W."/>
            <person name="Alvarado L."/>
            <person name="Arachchi H.M."/>
            <person name="Berlin A.M."/>
            <person name="Chapman S.B."/>
            <person name="Gainer-Dewar J."/>
            <person name="Goldberg J."/>
            <person name="Griggs A."/>
            <person name="Gujja S."/>
            <person name="Hansen M."/>
            <person name="Howarth C."/>
            <person name="Imamovic A."/>
            <person name="Ireland A."/>
            <person name="Larimer J."/>
            <person name="McCowan C."/>
            <person name="Murphy C."/>
            <person name="Pearson M."/>
            <person name="Poon T.W."/>
            <person name="Priest M."/>
            <person name="Roberts A."/>
            <person name="Saif S."/>
            <person name="Shea T."/>
            <person name="Sisk P."/>
            <person name="Sykes S."/>
            <person name="Wortman J."/>
            <person name="Nusbaum C."/>
            <person name="Birren B."/>
        </authorList>
    </citation>
    <scope>NUCLEOTIDE SEQUENCE [LARGE SCALE GENOMIC DNA]</scope>
    <source>
        <strain evidence="7 8">CBS 606.96</strain>
    </source>
</reference>
<feature type="transmembrane region" description="Helical" evidence="6">
    <location>
        <begin position="255"/>
        <end position="276"/>
    </location>
</feature>
<dbReference type="EMBL" id="AMGY01000009">
    <property type="protein sequence ID" value="EXJ78269.1"/>
    <property type="molecule type" value="Genomic_DNA"/>
</dbReference>
<keyword evidence="4 6" id="KW-0472">Membrane</keyword>
<keyword evidence="2 6" id="KW-0812">Transmembrane</keyword>
<dbReference type="PANTHER" id="PTHR23502:SF3">
    <property type="entry name" value="MAJOR FACILITATOR SUPERFAMILY (MFS) PROFILE DOMAIN-CONTAINING PROTEIN-RELATED"/>
    <property type="match status" value="1"/>
</dbReference>
<feature type="transmembrane region" description="Helical" evidence="6">
    <location>
        <begin position="367"/>
        <end position="390"/>
    </location>
</feature>
<feature type="transmembrane region" description="Helical" evidence="6">
    <location>
        <begin position="226"/>
        <end position="249"/>
    </location>
</feature>
<gene>
    <name evidence="7" type="ORF">A1O3_09430</name>
</gene>
<dbReference type="GO" id="GO:0005886">
    <property type="term" value="C:plasma membrane"/>
    <property type="evidence" value="ECO:0007669"/>
    <property type="project" value="TreeGrafter"/>
</dbReference>